<evidence type="ECO:0000313" key="2">
    <source>
        <dbReference type="EMBL" id="EJT98706.1"/>
    </source>
</evidence>
<name>M5FYS9_DACPD</name>
<proteinExistence type="predicted"/>
<dbReference type="HOGENOM" id="CLU_155989_0_0_1"/>
<dbReference type="GeneID" id="63684152"/>
<dbReference type="RefSeq" id="XP_040625604.1">
    <property type="nucleotide sequence ID" value="XM_040769090.1"/>
</dbReference>
<dbReference type="Proteomes" id="UP000030653">
    <property type="component" value="Unassembled WGS sequence"/>
</dbReference>
<keyword evidence="3" id="KW-1185">Reference proteome</keyword>
<sequence length="107" mass="11435">MTSVASSSSFYRDELFRALQEQGDAISSYHMTESSASSASAEVQLLEKHTATIIISIGGYQSLTDGHISTTYETLDALLGSISKLYGEKKREVLLAKLGALAGSDRA</sequence>
<dbReference type="AlphaFoldDB" id="M5FYS9"/>
<dbReference type="Pfam" id="PF05303">
    <property type="entry name" value="GSKIP_dom"/>
    <property type="match status" value="1"/>
</dbReference>
<dbReference type="Gene3D" id="3.30.2280.10">
    <property type="entry name" value="Hypothetical protein (hspc210)"/>
    <property type="match status" value="1"/>
</dbReference>
<dbReference type="InterPro" id="IPR007967">
    <property type="entry name" value="GSKIP_dom"/>
</dbReference>
<evidence type="ECO:0000259" key="1">
    <source>
        <dbReference type="Pfam" id="PF05303"/>
    </source>
</evidence>
<organism evidence="2 3">
    <name type="scientific">Dacryopinax primogenitus (strain DJM 731)</name>
    <name type="common">Brown rot fungus</name>
    <dbReference type="NCBI Taxonomy" id="1858805"/>
    <lineage>
        <taxon>Eukaryota</taxon>
        <taxon>Fungi</taxon>
        <taxon>Dikarya</taxon>
        <taxon>Basidiomycota</taxon>
        <taxon>Agaricomycotina</taxon>
        <taxon>Dacrymycetes</taxon>
        <taxon>Dacrymycetales</taxon>
        <taxon>Dacrymycetaceae</taxon>
        <taxon>Dacryopinax</taxon>
    </lineage>
</organism>
<gene>
    <name evidence="2" type="ORF">DACRYDRAFT_110610</name>
</gene>
<dbReference type="SUPFAM" id="SSF103107">
    <property type="entry name" value="Hypothetical protein c14orf129, hspc210"/>
    <property type="match status" value="1"/>
</dbReference>
<protein>
    <recommendedName>
        <fullName evidence="1">GSKIP domain-containing protein</fullName>
    </recommendedName>
</protein>
<dbReference type="InterPro" id="IPR023231">
    <property type="entry name" value="GSKIP_dom_sf"/>
</dbReference>
<dbReference type="OrthoDB" id="5804279at2759"/>
<feature type="domain" description="GSKIP" evidence="1">
    <location>
        <begin position="25"/>
        <end position="100"/>
    </location>
</feature>
<evidence type="ECO:0000313" key="3">
    <source>
        <dbReference type="Proteomes" id="UP000030653"/>
    </source>
</evidence>
<accession>M5FYS9</accession>
<reference evidence="2 3" key="1">
    <citation type="journal article" date="2012" name="Science">
        <title>The Paleozoic origin of enzymatic lignin decomposition reconstructed from 31 fungal genomes.</title>
        <authorList>
            <person name="Floudas D."/>
            <person name="Binder M."/>
            <person name="Riley R."/>
            <person name="Barry K."/>
            <person name="Blanchette R.A."/>
            <person name="Henrissat B."/>
            <person name="Martinez A.T."/>
            <person name="Otillar R."/>
            <person name="Spatafora J.W."/>
            <person name="Yadav J.S."/>
            <person name="Aerts A."/>
            <person name="Benoit I."/>
            <person name="Boyd A."/>
            <person name="Carlson A."/>
            <person name="Copeland A."/>
            <person name="Coutinho P.M."/>
            <person name="de Vries R.P."/>
            <person name="Ferreira P."/>
            <person name="Findley K."/>
            <person name="Foster B."/>
            <person name="Gaskell J."/>
            <person name="Glotzer D."/>
            <person name="Gorecki P."/>
            <person name="Heitman J."/>
            <person name="Hesse C."/>
            <person name="Hori C."/>
            <person name="Igarashi K."/>
            <person name="Jurgens J.A."/>
            <person name="Kallen N."/>
            <person name="Kersten P."/>
            <person name="Kohler A."/>
            <person name="Kuees U."/>
            <person name="Kumar T.K.A."/>
            <person name="Kuo A."/>
            <person name="LaButti K."/>
            <person name="Larrondo L.F."/>
            <person name="Lindquist E."/>
            <person name="Ling A."/>
            <person name="Lombard V."/>
            <person name="Lucas S."/>
            <person name="Lundell T."/>
            <person name="Martin R."/>
            <person name="McLaughlin D.J."/>
            <person name="Morgenstern I."/>
            <person name="Morin E."/>
            <person name="Murat C."/>
            <person name="Nagy L.G."/>
            <person name="Nolan M."/>
            <person name="Ohm R.A."/>
            <person name="Patyshakuliyeva A."/>
            <person name="Rokas A."/>
            <person name="Ruiz-Duenas F.J."/>
            <person name="Sabat G."/>
            <person name="Salamov A."/>
            <person name="Samejima M."/>
            <person name="Schmutz J."/>
            <person name="Slot J.C."/>
            <person name="St John F."/>
            <person name="Stenlid J."/>
            <person name="Sun H."/>
            <person name="Sun S."/>
            <person name="Syed K."/>
            <person name="Tsang A."/>
            <person name="Wiebenga A."/>
            <person name="Young D."/>
            <person name="Pisabarro A."/>
            <person name="Eastwood D.C."/>
            <person name="Martin F."/>
            <person name="Cullen D."/>
            <person name="Grigoriev I.V."/>
            <person name="Hibbett D.S."/>
        </authorList>
    </citation>
    <scope>NUCLEOTIDE SEQUENCE [LARGE SCALE GENOMIC DNA]</scope>
    <source>
        <strain evidence="2 3">DJM-731 SS1</strain>
    </source>
</reference>
<dbReference type="EMBL" id="JH795872">
    <property type="protein sequence ID" value="EJT98706.1"/>
    <property type="molecule type" value="Genomic_DNA"/>
</dbReference>